<dbReference type="EMBL" id="CP026304">
    <property type="protein sequence ID" value="AVZ71005.1"/>
    <property type="molecule type" value="Genomic_DNA"/>
</dbReference>
<evidence type="ECO:0000313" key="1">
    <source>
        <dbReference type="EMBL" id="AVZ71005.1"/>
    </source>
</evidence>
<keyword evidence="2" id="KW-1185">Reference proteome</keyword>
<proteinExistence type="predicted"/>
<dbReference type="Proteomes" id="UP000244201">
    <property type="component" value="Chromosome"/>
</dbReference>
<dbReference type="KEGG" id="slk:SLUN_00785"/>
<dbReference type="AlphaFoldDB" id="A0A2R4SVW3"/>
<dbReference type="OrthoDB" id="9816502at2"/>
<dbReference type="GeneID" id="55653830"/>
<organism evidence="1 2">
    <name type="scientific">Streptomyces lunaelactis</name>
    <dbReference type="NCBI Taxonomy" id="1535768"/>
    <lineage>
        <taxon>Bacteria</taxon>
        <taxon>Bacillati</taxon>
        <taxon>Actinomycetota</taxon>
        <taxon>Actinomycetes</taxon>
        <taxon>Kitasatosporales</taxon>
        <taxon>Streptomycetaceae</taxon>
        <taxon>Streptomyces</taxon>
    </lineage>
</organism>
<gene>
    <name evidence="1" type="ORF">SLUN_00785</name>
</gene>
<dbReference type="RefSeq" id="WP_108146700.1">
    <property type="nucleotide sequence ID" value="NZ_CP026304.1"/>
</dbReference>
<reference evidence="1 2" key="1">
    <citation type="submission" date="2018-01" db="EMBL/GenBank/DDBJ databases">
        <title>Complete genome sequence of Streptomyces lunaelactis MM109T, a Ferroverdin A producer isolated from cave moonmilk deposits.</title>
        <authorList>
            <person name="Naome A."/>
            <person name="Martinet L."/>
            <person name="Maciejewska M."/>
            <person name="Anderssen S."/>
            <person name="Adam D."/>
            <person name="Tenconi E."/>
            <person name="Deflandre B."/>
            <person name="Arguelles-Arias A."/>
            <person name="Calusinska M."/>
            <person name="Copieters W."/>
            <person name="Karim L."/>
            <person name="Hanikenne M."/>
            <person name="Baurain D."/>
            <person name="van Wezel G."/>
            <person name="Smargiasso N."/>
            <person name="de Pauw E."/>
            <person name="Delfosse P."/>
            <person name="Rigali S."/>
        </authorList>
    </citation>
    <scope>NUCLEOTIDE SEQUENCE [LARGE SCALE GENOMIC DNA]</scope>
    <source>
        <strain evidence="1 2">MM109</strain>
    </source>
</reference>
<protein>
    <submittedName>
        <fullName evidence="1">Uncharacterized protein</fullName>
    </submittedName>
</protein>
<name>A0A2R4SVW3_9ACTN</name>
<accession>A0A2R4SVW3</accession>
<sequence>MSDIGTYSFLPWLRRGVANLITAAPGGATRASIGVDLTLTGDAVGGGTTTLPVHRDVELYGPGDVIGLDARSIVRTEPRAGITDFEPNYLPFVEFYDEDLPWRYTPAPPDGSKRLRPWLALVVLADDEFTEGTATGKPLPFVIVGDSGVFPAAGELWAWAHVHVNGGLDAAGEVVSDDMAQVLPRFDEVVGANPDLGLSRLLCPRRLRPNTAYHAFVMPAFESGRLAGLGLDPGATPAAMQPAWGDYANRGEPPHYCYYHRWQFRTGTVGDFEYLVRLLKPRRMDPHVGQRDMDVRKPLPGLPGIDVPGLGGMLRLGGALRVPQINLDELAQAEAERYENWDTPFPHPFQRALADLVELGDDYAAGDAADPDPVVTPPLYGRWHAQTSRLLEATAPQLTGNWVHELNLDPRFRATAGFGTAVVQDNQETYLAAAWDQVGAVQAANKRIRLGQLAREVAASIHRRHLAAQVAADPGRVLAITAPVHPRIVHSGVTVAHGLAASLVAKGPLSAAMRRISRPGSTVVRALTRRGDPPRRLLAAIAAQKATAARPKTAPPGVPTSAVVLRALSRHRDTAAFQLALDERKPELVTELPRYERFTLSDPGKDVPTMDPTATDSRVGARYKTGIRGNAELIRASAEAGVEPGRPGIAVDGLAKAALGLVDPDVTVPRRVLAGLTIPARFRPVVVASFREVMAYPEIDLPMYRPLADKSSELFLPNLNLIPPDSISMLETNQRFIEAYLVGLNHEMARELLWREYPTDQQGSYFRQFWDPSHQLPVPGETGAARRERLRDIPPLHQWPLTSTLGEHDHRELGSGTGGRDEVVLVIRGDLLKRFPTAVIYAQKAKWRRTADGAIDPGAERELDDLTSAEELDPPLSKLRMPLFGAKVEPDISFLGFDLTAEEARGQDPSVPDPDAGWFFVLRERPGEPRFGLDIARDGNLNVWNDLAWDDVAPGVPFIPAGPTAATRHLAEPTGADAEKHDQWTEDRFLHWGPDLNASEVAYILYQAPVLVAVHAGELIGHE</sequence>
<evidence type="ECO:0000313" key="2">
    <source>
        <dbReference type="Proteomes" id="UP000244201"/>
    </source>
</evidence>